<evidence type="ECO:0000313" key="1">
    <source>
        <dbReference type="EMBL" id="TCL56606.1"/>
    </source>
</evidence>
<protein>
    <recommendedName>
        <fullName evidence="3">HD-GYP domain-containing protein (C-di-GMP phosphodiesterase class II)</fullName>
    </recommendedName>
</protein>
<dbReference type="EMBL" id="SLUO01000011">
    <property type="protein sequence ID" value="TCL56606.1"/>
    <property type="molecule type" value="Genomic_DNA"/>
</dbReference>
<keyword evidence="2" id="KW-1185">Reference proteome</keyword>
<sequence length="393" mass="44373">MLFVKTEKLKKGMRLARPIYNKDGVLLYERNSKLTAQGIQSIHTFGLIGLFILEPAEPVPPMTQEDILFERFQTMTVFALSEELNKLKDSKRGPKLQVIVNNILRRYGHLDKSINFIQNLRSKEDHVYKHALNTAILCAMITHVLNIKLEEQMDTVMAALVHEVGMLSLPKAVSEKEESNDAEKEVIASYKAAGFELIGRVFSAEPNIKRICVQSQKMMDNFKVGVEDKRFRPVMGAQVLTVAMTYDTMTAMHLNGAPVSEVAALKHLLNHPEIYAPEIVDALIESVNILVPGVSVELNTGEKAIVIRKNKENVLRPMVLGFKDNNIMDLAEKSYSDLEVVDIMKTMDNRCIIDTKTLREHGIHVPELEEAELHTGIAEESMEVEEYIPGQFF</sequence>
<dbReference type="SUPFAM" id="SSF109604">
    <property type="entry name" value="HD-domain/PDEase-like"/>
    <property type="match status" value="1"/>
</dbReference>
<dbReference type="Pfam" id="PF13487">
    <property type="entry name" value="HD_5"/>
    <property type="match status" value="1"/>
</dbReference>
<organism evidence="1 2">
    <name type="scientific">Kineothrix alysoides</name>
    <dbReference type="NCBI Taxonomy" id="1469948"/>
    <lineage>
        <taxon>Bacteria</taxon>
        <taxon>Bacillati</taxon>
        <taxon>Bacillota</taxon>
        <taxon>Clostridia</taxon>
        <taxon>Lachnospirales</taxon>
        <taxon>Lachnospiraceae</taxon>
        <taxon>Kineothrix</taxon>
    </lineage>
</organism>
<dbReference type="CDD" id="cd00077">
    <property type="entry name" value="HDc"/>
    <property type="match status" value="1"/>
</dbReference>
<dbReference type="AlphaFoldDB" id="A0A4R1QRV6"/>
<dbReference type="STRING" id="1469948.GCA_000732725_01587"/>
<dbReference type="RefSeq" id="WP_051869330.1">
    <property type="nucleotide sequence ID" value="NZ_JPNB01000001.1"/>
</dbReference>
<evidence type="ECO:0000313" key="2">
    <source>
        <dbReference type="Proteomes" id="UP000295718"/>
    </source>
</evidence>
<accession>A0A4R1QRV6</accession>
<name>A0A4R1QRV6_9FIRM</name>
<comment type="caution">
    <text evidence="1">The sequence shown here is derived from an EMBL/GenBank/DDBJ whole genome shotgun (WGS) entry which is preliminary data.</text>
</comment>
<reference evidence="1 2" key="1">
    <citation type="submission" date="2019-03" db="EMBL/GenBank/DDBJ databases">
        <title>Genomic Encyclopedia of Type Strains, Phase IV (KMG-IV): sequencing the most valuable type-strain genomes for metagenomic binning, comparative biology and taxonomic classification.</title>
        <authorList>
            <person name="Goeker M."/>
        </authorList>
    </citation>
    <scope>NUCLEOTIDE SEQUENCE [LARGE SCALE GENOMIC DNA]</scope>
    <source>
        <strain evidence="1 2">DSM 100556</strain>
    </source>
</reference>
<evidence type="ECO:0008006" key="3">
    <source>
        <dbReference type="Google" id="ProtNLM"/>
    </source>
</evidence>
<dbReference type="Gene3D" id="1.10.3210.10">
    <property type="entry name" value="Hypothetical protein af1432"/>
    <property type="match status" value="1"/>
</dbReference>
<gene>
    <name evidence="1" type="ORF">EDD76_111100</name>
</gene>
<dbReference type="Proteomes" id="UP000295718">
    <property type="component" value="Unassembled WGS sequence"/>
</dbReference>
<proteinExistence type="predicted"/>
<dbReference type="OrthoDB" id="1764966at2"/>
<dbReference type="InterPro" id="IPR003607">
    <property type="entry name" value="HD/PDEase_dom"/>
</dbReference>